<dbReference type="GO" id="GO:0005975">
    <property type="term" value="P:carbohydrate metabolic process"/>
    <property type="evidence" value="ECO:0007669"/>
    <property type="project" value="InterPro"/>
</dbReference>
<gene>
    <name evidence="3" type="ORF">NCTC11842_05213</name>
</gene>
<keyword evidence="3" id="KW-0378">Hydrolase</keyword>
<protein>
    <submittedName>
        <fullName evidence="3">Glycoside hydrolase 15-related protein</fullName>
        <ecNumber evidence="3">3.2.1.28</ecNumber>
    </submittedName>
</protein>
<dbReference type="InterPro" id="IPR008928">
    <property type="entry name" value="6-hairpin_glycosidase_sf"/>
</dbReference>
<dbReference type="Gene3D" id="1.50.10.10">
    <property type="match status" value="1"/>
</dbReference>
<sequence length="600" mass="67108">MQTFETHRIEGYAPLENYAALSDGRSVALVAADGSIDWWCAPNMDSPPLFDRLLDAPSGGYFSITPVQPYTARRAYLQSSNVLETLFETDSGQVRLTESLNSGSAGRLPWSELGRRIEGVQGEVTLSIELVPGTRGQTISPWIRQTPNGEVMHIDGLMAMLCYGDEVVIDECTDRLVRARVTLKQGDRTVLALMAAENEPLAVPTLEEVDKRIDRSDMAWREWAEGLQYQGVFKEAVIRSALALKLLLYSPSGAIVAAPTCGLPERLGGDKNYEYRYAWVRDAVFTIKAFLRIGAMAEAQAALAWLQNVIRRHGHRLHTCFTLEGDKAPEERVINVPGYRKSSPVRVGNRASYQCQLSLYGDLLVTILMYMEGGHILDFNTAGMLVELANLCADQWRCKDAGMWELEEEQHYTMSKLGCWFALDRAVKLAEKGHIPDTMQKRWERERDRVRDWIDEHCWSEAKQAYTFYAGTDKLDAGLLLAIRFGFESKQRLITTCEAIHRELARGPLVYRYSGAEKEEGAFLACSFWLVEAYAVLGDNERAKALMEDVLKVSTNGVGLMTEMMDPQTGEALGNFPQGLSHLAMIHAILAVDDPAKTES</sequence>
<dbReference type="SUPFAM" id="SSF48208">
    <property type="entry name" value="Six-hairpin glycosidases"/>
    <property type="match status" value="1"/>
</dbReference>
<dbReference type="EMBL" id="UAUF01000014">
    <property type="protein sequence ID" value="SPZ13469.1"/>
    <property type="molecule type" value="Genomic_DNA"/>
</dbReference>
<dbReference type="RefSeq" id="WP_010798623.1">
    <property type="nucleotide sequence ID" value="NZ_UAUF01000014.1"/>
</dbReference>
<organism evidence="3 4">
    <name type="scientific">Pseudomonas luteola</name>
    <dbReference type="NCBI Taxonomy" id="47886"/>
    <lineage>
        <taxon>Bacteria</taxon>
        <taxon>Pseudomonadati</taxon>
        <taxon>Pseudomonadota</taxon>
        <taxon>Gammaproteobacteria</taxon>
        <taxon>Pseudomonadales</taxon>
        <taxon>Pseudomonadaceae</taxon>
        <taxon>Pseudomonas</taxon>
    </lineage>
</organism>
<dbReference type="Proteomes" id="UP000250443">
    <property type="component" value="Unassembled WGS sequence"/>
</dbReference>
<dbReference type="Pfam" id="PF00723">
    <property type="entry name" value="Glyco_hydro_15"/>
    <property type="match status" value="1"/>
</dbReference>
<dbReference type="GO" id="GO:0004555">
    <property type="term" value="F:alpha,alpha-trehalase activity"/>
    <property type="evidence" value="ECO:0007669"/>
    <property type="project" value="UniProtKB-EC"/>
</dbReference>
<dbReference type="AlphaFoldDB" id="A0A2X2EYL2"/>
<reference evidence="3 4" key="1">
    <citation type="submission" date="2018-06" db="EMBL/GenBank/DDBJ databases">
        <authorList>
            <consortium name="Pathogen Informatics"/>
            <person name="Doyle S."/>
        </authorList>
    </citation>
    <scope>NUCLEOTIDE SEQUENCE [LARGE SCALE GENOMIC DNA]</scope>
    <source>
        <strain evidence="3 4">NCTC11842</strain>
    </source>
</reference>
<keyword evidence="3" id="KW-0326">Glycosidase</keyword>
<dbReference type="InterPro" id="IPR012341">
    <property type="entry name" value="6hp_glycosidase-like_sf"/>
</dbReference>
<evidence type="ECO:0000259" key="2">
    <source>
        <dbReference type="Pfam" id="PF19291"/>
    </source>
</evidence>
<feature type="domain" description="Trehalase-like N-terminal" evidence="2">
    <location>
        <begin position="13"/>
        <end position="102"/>
    </location>
</feature>
<accession>A0A2X2EYL2</accession>
<dbReference type="EC" id="3.2.1.28" evidence="3"/>
<dbReference type="PANTHER" id="PTHR31616:SF0">
    <property type="entry name" value="GLUCAN 1,4-ALPHA-GLUCOSIDASE"/>
    <property type="match status" value="1"/>
</dbReference>
<proteinExistence type="predicted"/>
<evidence type="ECO:0000313" key="3">
    <source>
        <dbReference type="EMBL" id="SPZ13469.1"/>
    </source>
</evidence>
<evidence type="ECO:0000259" key="1">
    <source>
        <dbReference type="Pfam" id="PF00723"/>
    </source>
</evidence>
<name>A0A2X2EYL2_PSELU</name>
<evidence type="ECO:0000313" key="4">
    <source>
        <dbReference type="Proteomes" id="UP000250443"/>
    </source>
</evidence>
<dbReference type="PANTHER" id="PTHR31616">
    <property type="entry name" value="TREHALASE"/>
    <property type="match status" value="1"/>
</dbReference>
<dbReference type="InterPro" id="IPR045582">
    <property type="entry name" value="Trehalase-like_N"/>
</dbReference>
<dbReference type="InterPro" id="IPR011613">
    <property type="entry name" value="GH15-like"/>
</dbReference>
<feature type="domain" description="GH15-like" evidence="1">
    <location>
        <begin position="231"/>
        <end position="589"/>
    </location>
</feature>
<dbReference type="Pfam" id="PF19291">
    <property type="entry name" value="TREH_N"/>
    <property type="match status" value="1"/>
</dbReference>